<keyword evidence="9 11" id="KW-0472">Membrane</keyword>
<evidence type="ECO:0000313" key="15">
    <source>
        <dbReference type="Proteomes" id="UP000294914"/>
    </source>
</evidence>
<feature type="transmembrane region" description="Helical" evidence="11">
    <location>
        <begin position="67"/>
        <end position="88"/>
    </location>
</feature>
<keyword evidence="9" id="KW-1003">Cell membrane</keyword>
<dbReference type="Gene3D" id="1.20.5.1930">
    <property type="match status" value="1"/>
</dbReference>
<comment type="subcellular location">
    <subcellularLocation>
        <location evidence="9">Cell inner membrane</location>
    </subcellularLocation>
    <subcellularLocation>
        <location evidence="2">Membrane</location>
    </subcellularLocation>
</comment>
<feature type="region of interest" description="Disordered" evidence="10">
    <location>
        <begin position="1"/>
        <end position="24"/>
    </location>
</feature>
<dbReference type="EC" id="2.7.13.3" evidence="9"/>
<dbReference type="AlphaFoldDB" id="A0A4R8IY34"/>
<dbReference type="Gene3D" id="6.10.340.10">
    <property type="match status" value="1"/>
</dbReference>
<dbReference type="Gene3D" id="3.30.450.40">
    <property type="match status" value="1"/>
</dbReference>
<feature type="domain" description="HAMP" evidence="13">
    <location>
        <begin position="93"/>
        <end position="145"/>
    </location>
</feature>
<feature type="domain" description="Histidine kinase" evidence="12">
    <location>
        <begin position="337"/>
        <end position="537"/>
    </location>
</feature>
<keyword evidence="9" id="KW-0997">Cell inner membrane</keyword>
<evidence type="ECO:0000259" key="13">
    <source>
        <dbReference type="PROSITE" id="PS50885"/>
    </source>
</evidence>
<keyword evidence="8 9" id="KW-0902">Two-component regulatory system</keyword>
<accession>A0A4R8IY34</accession>
<protein>
    <recommendedName>
        <fullName evidence="9">Sensor protein</fullName>
        <ecNumber evidence="9">2.7.13.3</ecNumber>
    </recommendedName>
</protein>
<dbReference type="PIRSF" id="PIRSF003167">
    <property type="entry name" value="STHK_NarX/NarQ"/>
    <property type="match status" value="1"/>
</dbReference>
<dbReference type="EMBL" id="SOQX01000002">
    <property type="protein sequence ID" value="TDY02729.1"/>
    <property type="molecule type" value="Genomic_DNA"/>
</dbReference>
<comment type="caution">
    <text evidence="14">The sequence shown here is derived from an EMBL/GenBank/DDBJ whole genome shotgun (WGS) entry which is preliminary data.</text>
</comment>
<dbReference type="InterPro" id="IPR011712">
    <property type="entry name" value="Sig_transdc_His_kin_sub3_dim/P"/>
</dbReference>
<dbReference type="SMART" id="SM00065">
    <property type="entry name" value="GAF"/>
    <property type="match status" value="1"/>
</dbReference>
<dbReference type="Pfam" id="PF07730">
    <property type="entry name" value="HisKA_3"/>
    <property type="match status" value="1"/>
</dbReference>
<dbReference type="Pfam" id="PF13185">
    <property type="entry name" value="GAF_2"/>
    <property type="match status" value="1"/>
</dbReference>
<dbReference type="SMART" id="SM00387">
    <property type="entry name" value="HATPase_c"/>
    <property type="match status" value="1"/>
</dbReference>
<dbReference type="SUPFAM" id="SSF55874">
    <property type="entry name" value="ATPase domain of HSP90 chaperone/DNA topoisomerase II/histidine kinase"/>
    <property type="match status" value="1"/>
</dbReference>
<dbReference type="PROSITE" id="PS50885">
    <property type="entry name" value="HAMP"/>
    <property type="match status" value="1"/>
</dbReference>
<evidence type="ECO:0000256" key="8">
    <source>
        <dbReference type="ARBA" id="ARBA00023012"/>
    </source>
</evidence>
<evidence type="ECO:0000256" key="6">
    <source>
        <dbReference type="ARBA" id="ARBA00022777"/>
    </source>
</evidence>
<keyword evidence="6 9" id="KW-0418">Kinase</keyword>
<dbReference type="InterPro" id="IPR005467">
    <property type="entry name" value="His_kinase_dom"/>
</dbReference>
<evidence type="ECO:0000313" key="14">
    <source>
        <dbReference type="EMBL" id="TDY02729.1"/>
    </source>
</evidence>
<evidence type="ECO:0000256" key="5">
    <source>
        <dbReference type="ARBA" id="ARBA00022741"/>
    </source>
</evidence>
<dbReference type="Proteomes" id="UP000294914">
    <property type="component" value="Unassembled WGS sequence"/>
</dbReference>
<dbReference type="OrthoDB" id="9811306at2"/>
<dbReference type="PROSITE" id="PS50109">
    <property type="entry name" value="HIS_KIN"/>
    <property type="match status" value="1"/>
</dbReference>
<dbReference type="InterPro" id="IPR016380">
    <property type="entry name" value="Sig_transdc_His_kin_NarX/NarQ"/>
</dbReference>
<name>A0A4R8IY34_9GAMM</name>
<dbReference type="Gene3D" id="3.30.565.10">
    <property type="entry name" value="Histidine kinase-like ATPase, C-terminal domain"/>
    <property type="match status" value="1"/>
</dbReference>
<dbReference type="RefSeq" id="WP_134081945.1">
    <property type="nucleotide sequence ID" value="NZ_SOQX01000002.1"/>
</dbReference>
<comment type="catalytic activity">
    <reaction evidence="1 9">
        <text>ATP + protein L-histidine = ADP + protein N-phospho-L-histidine.</text>
        <dbReference type="EC" id="2.7.13.3"/>
    </reaction>
</comment>
<evidence type="ECO:0000256" key="3">
    <source>
        <dbReference type="ARBA" id="ARBA00022553"/>
    </source>
</evidence>
<dbReference type="GO" id="GO:0005886">
    <property type="term" value="C:plasma membrane"/>
    <property type="evidence" value="ECO:0007669"/>
    <property type="project" value="UniProtKB-SubCell"/>
</dbReference>
<dbReference type="InterPro" id="IPR050482">
    <property type="entry name" value="Sensor_HK_TwoCompSys"/>
</dbReference>
<keyword evidence="7 9" id="KW-0067">ATP-binding</keyword>
<keyword evidence="11" id="KW-1133">Transmembrane helix</keyword>
<proteinExistence type="predicted"/>
<evidence type="ECO:0000256" key="2">
    <source>
        <dbReference type="ARBA" id="ARBA00004370"/>
    </source>
</evidence>
<dbReference type="InterPro" id="IPR003018">
    <property type="entry name" value="GAF"/>
</dbReference>
<feature type="transmembrane region" description="Helical" evidence="11">
    <location>
        <begin position="38"/>
        <end position="61"/>
    </location>
</feature>
<keyword evidence="11" id="KW-0812">Transmembrane</keyword>
<evidence type="ECO:0000256" key="10">
    <source>
        <dbReference type="SAM" id="MobiDB-lite"/>
    </source>
</evidence>
<dbReference type="InterPro" id="IPR003660">
    <property type="entry name" value="HAMP_dom"/>
</dbReference>
<evidence type="ECO:0000256" key="11">
    <source>
        <dbReference type="SAM" id="Phobius"/>
    </source>
</evidence>
<evidence type="ECO:0000256" key="7">
    <source>
        <dbReference type="ARBA" id="ARBA00022840"/>
    </source>
</evidence>
<sequence>MSMIDPPTGHTEPAGDSETSGADATALPPREGIWRSRLCGAIFGIGAVLIILGIASTWLLYVNHAGSTLVIITLALLVGGLGFIALLIRLVQRTLLTPLTQLRHWTAQLRQGNLAARLPGEVPNDFKGLFGDFNTLADELEVLSLDMQSQVRKQTKHIERKTHSLEIIYDVAASINISRDLDDLLTRFLHTLKDVVNARAAVVRLTDDNNQMRLVSSIGLDEDLVKREQFIPSEECLCGSSFTEGKVLFQTDLQKCNKIIGRNFFDSEDVGMIVVPLQYRGKTLGVYNLFVSQEDFAEPEDIEDLLTSIGRHLGMAIDKARSEDEAQRLSIMEERTRLAHELHDSLAQTLASLRFQIRVLDETIRQGEEPSIWYELEKIENNIDEAYAELRELITHFRAPIDKRGLVPAVEHLVERFRNQCDISIYLQKEWNVLYLPASVEVQALRIIQEALNNIRKHSQAHTVRVIMRSDVNGDCNILIEDDGVGMNILPSSDRTSGDHLGLSIMDERAKRIGGTVRIESEPNEGTRVLLRFRYPEVQTVEVPLQLQG</sequence>
<dbReference type="CDD" id="cd16917">
    <property type="entry name" value="HATPase_UhpB-NarQ-NarX-like"/>
    <property type="match status" value="1"/>
</dbReference>
<dbReference type="GO" id="GO:0005524">
    <property type="term" value="F:ATP binding"/>
    <property type="evidence" value="ECO:0007669"/>
    <property type="project" value="UniProtKB-UniRule"/>
</dbReference>
<dbReference type="PANTHER" id="PTHR24421:SF10">
    <property type="entry name" value="NITRATE_NITRITE SENSOR PROTEIN NARQ"/>
    <property type="match status" value="1"/>
</dbReference>
<keyword evidence="15" id="KW-1185">Reference proteome</keyword>
<dbReference type="InterPro" id="IPR036890">
    <property type="entry name" value="HATPase_C_sf"/>
</dbReference>
<evidence type="ECO:0000259" key="12">
    <source>
        <dbReference type="PROSITE" id="PS50109"/>
    </source>
</evidence>
<keyword evidence="5 9" id="KW-0547">Nucleotide-binding</keyword>
<dbReference type="GO" id="GO:0000155">
    <property type="term" value="F:phosphorelay sensor kinase activity"/>
    <property type="evidence" value="ECO:0007669"/>
    <property type="project" value="UniProtKB-UniRule"/>
</dbReference>
<gene>
    <name evidence="14" type="ORF">EDC23_1110</name>
</gene>
<keyword evidence="4 9" id="KW-0808">Transferase</keyword>
<dbReference type="PANTHER" id="PTHR24421">
    <property type="entry name" value="NITRATE/NITRITE SENSOR PROTEIN NARX-RELATED"/>
    <property type="match status" value="1"/>
</dbReference>
<reference evidence="14 15" key="1">
    <citation type="submission" date="2019-03" db="EMBL/GenBank/DDBJ databases">
        <title>Genomic Encyclopedia of Type Strains, Phase IV (KMG-IV): sequencing the most valuable type-strain genomes for metagenomic binning, comparative biology and taxonomic classification.</title>
        <authorList>
            <person name="Goeker M."/>
        </authorList>
    </citation>
    <scope>NUCLEOTIDE SEQUENCE [LARGE SCALE GENOMIC DNA]</scope>
    <source>
        <strain evidence="14 15">DSM 16326</strain>
    </source>
</reference>
<dbReference type="GO" id="GO:0046983">
    <property type="term" value="F:protein dimerization activity"/>
    <property type="evidence" value="ECO:0007669"/>
    <property type="project" value="UniProtKB-UniRule"/>
</dbReference>
<evidence type="ECO:0000256" key="1">
    <source>
        <dbReference type="ARBA" id="ARBA00000085"/>
    </source>
</evidence>
<dbReference type="InterPro" id="IPR029016">
    <property type="entry name" value="GAF-like_dom_sf"/>
</dbReference>
<evidence type="ECO:0000256" key="4">
    <source>
        <dbReference type="ARBA" id="ARBA00022679"/>
    </source>
</evidence>
<dbReference type="Pfam" id="PF02518">
    <property type="entry name" value="HATPase_c"/>
    <property type="match status" value="1"/>
</dbReference>
<dbReference type="SUPFAM" id="SSF55781">
    <property type="entry name" value="GAF domain-like"/>
    <property type="match status" value="1"/>
</dbReference>
<dbReference type="Pfam" id="PF00672">
    <property type="entry name" value="HAMP"/>
    <property type="match status" value="1"/>
</dbReference>
<dbReference type="InterPro" id="IPR003594">
    <property type="entry name" value="HATPase_dom"/>
</dbReference>
<organism evidence="14 15">
    <name type="scientific">Thiohalophilus thiocyanatoxydans</name>
    <dbReference type="NCBI Taxonomy" id="381308"/>
    <lineage>
        <taxon>Bacteria</taxon>
        <taxon>Pseudomonadati</taxon>
        <taxon>Pseudomonadota</taxon>
        <taxon>Gammaproteobacteria</taxon>
        <taxon>Thiohalomonadales</taxon>
        <taxon>Thiohalophilaceae</taxon>
        <taxon>Thiohalophilus</taxon>
    </lineage>
</organism>
<keyword evidence="3" id="KW-0597">Phosphoprotein</keyword>
<evidence type="ECO:0000256" key="9">
    <source>
        <dbReference type="PIRNR" id="PIRNR003167"/>
    </source>
</evidence>